<dbReference type="InterPro" id="IPR012576">
    <property type="entry name" value="NDUFB3"/>
</dbReference>
<evidence type="ECO:0000256" key="5">
    <source>
        <dbReference type="ARBA" id="ARBA00022448"/>
    </source>
</evidence>
<name>A0A834JWK8_VESGE</name>
<dbReference type="PANTHER" id="PTHR15082">
    <property type="entry name" value="NADH-UBIQUINONE OXIDOREDUCTASE B12 SUBUNIT"/>
    <property type="match status" value="1"/>
</dbReference>
<dbReference type="GO" id="GO:0032981">
    <property type="term" value="P:mitochondrial respiratory chain complex I assembly"/>
    <property type="evidence" value="ECO:0007669"/>
    <property type="project" value="TreeGrafter"/>
</dbReference>
<dbReference type="EMBL" id="JACSDZ010000009">
    <property type="protein sequence ID" value="KAF7395993.1"/>
    <property type="molecule type" value="Genomic_DNA"/>
</dbReference>
<keyword evidence="7" id="KW-0812">Transmembrane</keyword>
<reference evidence="15" key="1">
    <citation type="journal article" date="2020" name="G3 (Bethesda)">
        <title>High-Quality Assemblies for Three Invasive Social Wasps from the &lt;i&gt;Vespula&lt;/i&gt; Genus.</title>
        <authorList>
            <person name="Harrop T.W.R."/>
            <person name="Guhlin J."/>
            <person name="McLaughlin G.M."/>
            <person name="Permina E."/>
            <person name="Stockwell P."/>
            <person name="Gilligan J."/>
            <person name="Le Lec M.F."/>
            <person name="Gruber M.A.M."/>
            <person name="Quinn O."/>
            <person name="Lovegrove M."/>
            <person name="Duncan E.J."/>
            <person name="Remnant E.J."/>
            <person name="Van Eeckhoven J."/>
            <person name="Graham B."/>
            <person name="Knapp R.A."/>
            <person name="Langford K.W."/>
            <person name="Kronenberg Z."/>
            <person name="Press M.O."/>
            <person name="Eacker S.M."/>
            <person name="Wilson-Rankin E.E."/>
            <person name="Purcell J."/>
            <person name="Lester P.J."/>
            <person name="Dearden P.K."/>
        </authorList>
    </citation>
    <scope>NUCLEOTIDE SEQUENCE</scope>
    <source>
        <strain evidence="15">Linc-1</strain>
    </source>
</reference>
<evidence type="ECO:0000256" key="3">
    <source>
        <dbReference type="ARBA" id="ARBA00005667"/>
    </source>
</evidence>
<dbReference type="GO" id="GO:0005743">
    <property type="term" value="C:mitochondrial inner membrane"/>
    <property type="evidence" value="ECO:0007669"/>
    <property type="project" value="UniProtKB-SubCell"/>
</dbReference>
<comment type="subcellular location">
    <subcellularLocation>
        <location evidence="2">Mitochondrion inner membrane</location>
        <topology evidence="2">Single-pass membrane protein</topology>
        <orientation evidence="2">Matrix side</orientation>
    </subcellularLocation>
</comment>
<gene>
    <name evidence="15" type="ORF">HZH68_010043</name>
</gene>
<dbReference type="Proteomes" id="UP000617340">
    <property type="component" value="Unassembled WGS sequence"/>
</dbReference>
<keyword evidence="6" id="KW-0679">Respiratory chain</keyword>
<protein>
    <recommendedName>
        <fullName evidence="4">NADH dehydrogenase [ubiquinone] 1 beta subcomplex subunit 3</fullName>
    </recommendedName>
    <alternativeName>
        <fullName evidence="13">Complex I-B12</fullName>
    </alternativeName>
    <alternativeName>
        <fullName evidence="14">NADH-ubiquinone oxidoreductase B12 subunit</fullName>
    </alternativeName>
</protein>
<accession>A0A834JWK8</accession>
<evidence type="ECO:0000256" key="13">
    <source>
        <dbReference type="ARBA" id="ARBA00030217"/>
    </source>
</evidence>
<keyword evidence="11" id="KW-0496">Mitochondrion</keyword>
<evidence type="ECO:0000313" key="16">
    <source>
        <dbReference type="Proteomes" id="UP000617340"/>
    </source>
</evidence>
<evidence type="ECO:0000256" key="11">
    <source>
        <dbReference type="ARBA" id="ARBA00023128"/>
    </source>
</evidence>
<proteinExistence type="inferred from homology"/>
<keyword evidence="12" id="KW-0472">Membrane</keyword>
<evidence type="ECO:0000256" key="4">
    <source>
        <dbReference type="ARBA" id="ARBA00018680"/>
    </source>
</evidence>
<evidence type="ECO:0000256" key="7">
    <source>
        <dbReference type="ARBA" id="ARBA00022692"/>
    </source>
</evidence>
<dbReference type="AlphaFoldDB" id="A0A834JWK8"/>
<comment type="function">
    <text evidence="1">Accessory subunit of the mitochondrial membrane respiratory chain NADH dehydrogenase (Complex I), that is believed not to be involved in catalysis. Complex I functions in the transfer of electrons from NADH to the respiratory chain. The immediate electron acceptor for the enzyme is believed to be ubiquinone.</text>
</comment>
<evidence type="ECO:0000256" key="12">
    <source>
        <dbReference type="ARBA" id="ARBA00023136"/>
    </source>
</evidence>
<evidence type="ECO:0000256" key="8">
    <source>
        <dbReference type="ARBA" id="ARBA00022792"/>
    </source>
</evidence>
<evidence type="ECO:0000256" key="14">
    <source>
        <dbReference type="ARBA" id="ARBA00032688"/>
    </source>
</evidence>
<keyword evidence="9" id="KW-0249">Electron transport</keyword>
<dbReference type="GO" id="GO:0022900">
    <property type="term" value="P:electron transport chain"/>
    <property type="evidence" value="ECO:0007669"/>
    <property type="project" value="InterPro"/>
</dbReference>
<keyword evidence="16" id="KW-1185">Reference proteome</keyword>
<evidence type="ECO:0000256" key="2">
    <source>
        <dbReference type="ARBA" id="ARBA00004298"/>
    </source>
</evidence>
<evidence type="ECO:0000313" key="15">
    <source>
        <dbReference type="EMBL" id="KAF7395993.1"/>
    </source>
</evidence>
<keyword evidence="10" id="KW-1133">Transmembrane helix</keyword>
<evidence type="ECO:0000256" key="1">
    <source>
        <dbReference type="ARBA" id="ARBA00003195"/>
    </source>
</evidence>
<comment type="similarity">
    <text evidence="3">Belongs to the complex I NDUFB3 subunit family.</text>
</comment>
<keyword evidence="5" id="KW-0813">Transport</keyword>
<evidence type="ECO:0000256" key="9">
    <source>
        <dbReference type="ARBA" id="ARBA00022982"/>
    </source>
</evidence>
<organism evidence="15 16">
    <name type="scientific">Vespula germanica</name>
    <name type="common">German yellow jacket</name>
    <name type="synonym">Paravespula germanica</name>
    <dbReference type="NCBI Taxonomy" id="30212"/>
    <lineage>
        <taxon>Eukaryota</taxon>
        <taxon>Metazoa</taxon>
        <taxon>Ecdysozoa</taxon>
        <taxon>Arthropoda</taxon>
        <taxon>Hexapoda</taxon>
        <taxon>Insecta</taxon>
        <taxon>Pterygota</taxon>
        <taxon>Neoptera</taxon>
        <taxon>Endopterygota</taxon>
        <taxon>Hymenoptera</taxon>
        <taxon>Apocrita</taxon>
        <taxon>Aculeata</taxon>
        <taxon>Vespoidea</taxon>
        <taxon>Vespidae</taxon>
        <taxon>Vespinae</taxon>
        <taxon>Vespula</taxon>
    </lineage>
</organism>
<dbReference type="PANTHER" id="PTHR15082:SF2">
    <property type="entry name" value="NADH DEHYDROGENASE [UBIQUINONE] 1 BETA SUBCOMPLEX SUBUNIT 3"/>
    <property type="match status" value="1"/>
</dbReference>
<evidence type="ECO:0000256" key="6">
    <source>
        <dbReference type="ARBA" id="ARBA00022660"/>
    </source>
</evidence>
<keyword evidence="8" id="KW-0999">Mitochondrion inner membrane</keyword>
<dbReference type="Pfam" id="PF08122">
    <property type="entry name" value="NDUF_B12"/>
    <property type="match status" value="1"/>
</dbReference>
<sequence>MVVNYQAFGKRIIESNMGGHGHGHDTIKIPSSDCYKIENSPALVKFQERLASEGLEDPWLRNEAWRYHPNYKTRTQRVLTFCLRGWKIGIPAFLITVGIEQLLSLNKKDDHDHGDHH</sequence>
<comment type="caution">
    <text evidence="15">The sequence shown here is derived from an EMBL/GenBank/DDBJ whole genome shotgun (WGS) entry which is preliminary data.</text>
</comment>
<evidence type="ECO:0000256" key="10">
    <source>
        <dbReference type="ARBA" id="ARBA00022989"/>
    </source>
</evidence>